<gene>
    <name evidence="3" type="ORF">D9615_008280</name>
</gene>
<protein>
    <recommendedName>
        <fullName evidence="2">Retrovirus-related Pol polyprotein from transposon TNT 1-94-like beta-barrel domain-containing protein</fullName>
    </recommendedName>
</protein>
<evidence type="ECO:0000313" key="3">
    <source>
        <dbReference type="EMBL" id="KAF5375858.1"/>
    </source>
</evidence>
<dbReference type="OrthoDB" id="3054003at2759"/>
<organism evidence="3 4">
    <name type="scientific">Tricholomella constricta</name>
    <dbReference type="NCBI Taxonomy" id="117010"/>
    <lineage>
        <taxon>Eukaryota</taxon>
        <taxon>Fungi</taxon>
        <taxon>Dikarya</taxon>
        <taxon>Basidiomycota</taxon>
        <taxon>Agaricomycotina</taxon>
        <taxon>Agaricomycetes</taxon>
        <taxon>Agaricomycetidae</taxon>
        <taxon>Agaricales</taxon>
        <taxon>Tricholomatineae</taxon>
        <taxon>Lyophyllaceae</taxon>
        <taxon>Tricholomella</taxon>
    </lineage>
</organism>
<accession>A0A8H5H316</accession>
<feature type="region of interest" description="Disordered" evidence="1">
    <location>
        <begin position="47"/>
        <end position="67"/>
    </location>
</feature>
<dbReference type="EMBL" id="JAACJP010000031">
    <property type="protein sequence ID" value="KAF5375858.1"/>
    <property type="molecule type" value="Genomic_DNA"/>
</dbReference>
<feature type="region of interest" description="Disordered" evidence="1">
    <location>
        <begin position="489"/>
        <end position="570"/>
    </location>
</feature>
<dbReference type="Proteomes" id="UP000565441">
    <property type="component" value="Unassembled WGS sequence"/>
</dbReference>
<keyword evidence="4" id="KW-1185">Reference proteome</keyword>
<sequence>MSNSPQNPPNFPEDQQFDGTNYVNFKSRVLIAARGRGARGYLDGTIAKPLSQKSDPPEGPTEWVSTSPSLEEWEIRDAWALGLIIYNTKNPIGYGLDMDGTAAEAWAALNETYGTVSDIAAIGAETALRATMYSDGMDFLAHTADLRTKWKLATEKGAKVDDATFRSIVMASMPESWNSVIAGLYATKTSAATIAGLTIHWDRVKAQSARAAGPATTALVSAAPQKPKLVCTNTEHCGRTGHTIENCYWKGGGKEGQFPANFRNRRGHTSEPQKNTPAANLANTNNVPAAHISYALLADTNTTHASHISYALLAHNPNNQFQPAALYDQNMEVIDNYLTPQATLLNAVAPTTATPTFADSGASDHCFVERKDFEEYQSLTTPRHGQAATRGATFSIVGKGTVKKHVTSSVGTSDLAFHGALHTPQLAANLISVGKFDAAGCGYKLFDRGSRSIITSRDVVFEEGIGHRTIALPADDDLLSTTEPITNANAPAIITPGQPVAPRIRPTDGPLHTPAAAEPARSSVDTASDDADIDLPIAQRRVPRTKKTTPALTAARETLSEEKAALTHRH</sequence>
<name>A0A8H5H316_9AGAR</name>
<feature type="domain" description="Retrovirus-related Pol polyprotein from transposon TNT 1-94-like beta-barrel" evidence="2">
    <location>
        <begin position="357"/>
        <end position="441"/>
    </location>
</feature>
<evidence type="ECO:0000313" key="4">
    <source>
        <dbReference type="Proteomes" id="UP000565441"/>
    </source>
</evidence>
<feature type="compositionally biased region" description="Basic and acidic residues" evidence="1">
    <location>
        <begin position="558"/>
        <end position="570"/>
    </location>
</feature>
<dbReference type="AlphaFoldDB" id="A0A8H5H316"/>
<comment type="caution">
    <text evidence="3">The sequence shown here is derived from an EMBL/GenBank/DDBJ whole genome shotgun (WGS) entry which is preliminary data.</text>
</comment>
<dbReference type="Pfam" id="PF14223">
    <property type="entry name" value="Retrotran_gag_2"/>
    <property type="match status" value="1"/>
</dbReference>
<evidence type="ECO:0000259" key="2">
    <source>
        <dbReference type="Pfam" id="PF22936"/>
    </source>
</evidence>
<proteinExistence type="predicted"/>
<dbReference type="Pfam" id="PF22936">
    <property type="entry name" value="Pol_BBD"/>
    <property type="match status" value="1"/>
</dbReference>
<evidence type="ECO:0000256" key="1">
    <source>
        <dbReference type="SAM" id="MobiDB-lite"/>
    </source>
</evidence>
<dbReference type="InterPro" id="IPR054722">
    <property type="entry name" value="PolX-like_BBD"/>
</dbReference>
<reference evidence="3 4" key="1">
    <citation type="journal article" date="2020" name="ISME J.">
        <title>Uncovering the hidden diversity of litter-decomposition mechanisms in mushroom-forming fungi.</title>
        <authorList>
            <person name="Floudas D."/>
            <person name="Bentzer J."/>
            <person name="Ahren D."/>
            <person name="Johansson T."/>
            <person name="Persson P."/>
            <person name="Tunlid A."/>
        </authorList>
    </citation>
    <scope>NUCLEOTIDE SEQUENCE [LARGE SCALE GENOMIC DNA]</scope>
    <source>
        <strain evidence="3 4">CBS 661.87</strain>
    </source>
</reference>